<reference evidence="2" key="1">
    <citation type="submission" date="2020-02" db="EMBL/GenBank/DDBJ databases">
        <authorList>
            <person name="Meier V. D."/>
        </authorList>
    </citation>
    <scope>NUCLEOTIDE SEQUENCE</scope>
    <source>
        <strain evidence="2">AVDCRST_MAG77</strain>
    </source>
</reference>
<evidence type="ECO:0000256" key="1">
    <source>
        <dbReference type="SAM" id="MobiDB-lite"/>
    </source>
</evidence>
<feature type="region of interest" description="Disordered" evidence="1">
    <location>
        <begin position="137"/>
        <end position="195"/>
    </location>
</feature>
<organism evidence="2">
    <name type="scientific">uncultured Chloroflexota bacterium</name>
    <dbReference type="NCBI Taxonomy" id="166587"/>
    <lineage>
        <taxon>Bacteria</taxon>
        <taxon>Bacillati</taxon>
        <taxon>Chloroflexota</taxon>
        <taxon>environmental samples</taxon>
    </lineage>
</organism>
<evidence type="ECO:0000313" key="2">
    <source>
        <dbReference type="EMBL" id="CAA9287866.1"/>
    </source>
</evidence>
<dbReference type="EMBL" id="CADCTC010000233">
    <property type="protein sequence ID" value="CAA9287866.1"/>
    <property type="molecule type" value="Genomic_DNA"/>
</dbReference>
<proteinExistence type="predicted"/>
<dbReference type="AlphaFoldDB" id="A0A6J4JUB5"/>
<sequence>MALDGSVSPVGFVRDAELGQTYAVVRRASDGRLVRVWVSGASPLVTQVPWQAVNTQFTVGAAVLSAIPLDDQHPAPRQVVRRFDGGDGAIYFYDPDTKVWRWVTDLPTFQTLGLYWCDVTAADGGMFERMRRGDPVPAAAGPVRGDYPSCRPAPAPATTAPGLTDATGLPSSPDAAGAEMSVASPEPQDTVGGDA</sequence>
<name>A0A6J4JUB5_9CHLR</name>
<accession>A0A6J4JUB5</accession>
<protein>
    <submittedName>
        <fullName evidence="2">Uncharacterized protein</fullName>
    </submittedName>
</protein>
<feature type="compositionally biased region" description="Low complexity" evidence="1">
    <location>
        <begin position="156"/>
        <end position="169"/>
    </location>
</feature>
<gene>
    <name evidence="2" type="ORF">AVDCRST_MAG77-4455</name>
</gene>